<dbReference type="AlphaFoldDB" id="A0A1F8EDL8"/>
<dbReference type="InterPro" id="IPR027417">
    <property type="entry name" value="P-loop_NTPase"/>
</dbReference>
<dbReference type="STRING" id="1802661.A2649_01140"/>
<gene>
    <name evidence="1" type="ORF">A2649_01140</name>
</gene>
<dbReference type="Proteomes" id="UP000176893">
    <property type="component" value="Unassembled WGS sequence"/>
</dbReference>
<accession>A0A1F8EDL8</accession>
<evidence type="ECO:0000313" key="2">
    <source>
        <dbReference type="Proteomes" id="UP000176893"/>
    </source>
</evidence>
<comment type="caution">
    <text evidence="1">The sequence shown here is derived from an EMBL/GenBank/DDBJ whole genome shotgun (WGS) entry which is preliminary data.</text>
</comment>
<proteinExistence type="predicted"/>
<protein>
    <recommendedName>
        <fullName evidence="3">Deoxynucleoside kinase domain-containing protein</fullName>
    </recommendedName>
</protein>
<name>A0A1F8EDL8_9BACT</name>
<sequence length="249" mass="28933">MEDQVVVSHQRRILVAVFSGLVFSGKSFFRNWVMGLPEYKEASMVAMDDIRKRLWGDKSDTEITKSSHVFKNEATRFEIKSKLIVERPFAIFTEMVMLTREAHQRPFVEMIKSASFYLQSIEKEEAEQAGWSMPELSVEVDFRCIYFYCDLETVRRRINYRLREIETVGNITNASVFDFEGYLRGARQIEVPPIGYVPLYLNTSDESPVGLARQRTEVLSFLDGNMLSEGETEKRKIESVKILEQARKL</sequence>
<evidence type="ECO:0000313" key="1">
    <source>
        <dbReference type="EMBL" id="OGM98953.1"/>
    </source>
</evidence>
<evidence type="ECO:0008006" key="3">
    <source>
        <dbReference type="Google" id="ProtNLM"/>
    </source>
</evidence>
<dbReference type="EMBL" id="MGJB01000006">
    <property type="protein sequence ID" value="OGM98953.1"/>
    <property type="molecule type" value="Genomic_DNA"/>
</dbReference>
<reference evidence="1 2" key="1">
    <citation type="journal article" date="2016" name="Nat. Commun.">
        <title>Thousands of microbial genomes shed light on interconnected biogeochemical processes in an aquifer system.</title>
        <authorList>
            <person name="Anantharaman K."/>
            <person name="Brown C.T."/>
            <person name="Hug L.A."/>
            <person name="Sharon I."/>
            <person name="Castelle C.J."/>
            <person name="Probst A.J."/>
            <person name="Thomas B.C."/>
            <person name="Singh A."/>
            <person name="Wilkins M.J."/>
            <person name="Karaoz U."/>
            <person name="Brodie E.L."/>
            <person name="Williams K.H."/>
            <person name="Hubbard S.S."/>
            <person name="Banfield J.F."/>
        </authorList>
    </citation>
    <scope>NUCLEOTIDE SEQUENCE [LARGE SCALE GENOMIC DNA]</scope>
</reference>
<dbReference type="Gene3D" id="3.40.50.300">
    <property type="entry name" value="P-loop containing nucleotide triphosphate hydrolases"/>
    <property type="match status" value="1"/>
</dbReference>
<organism evidence="1 2">
    <name type="scientific">Candidatus Yanofskybacteria bacterium RIFCSPHIGHO2_01_FULL_41_26</name>
    <dbReference type="NCBI Taxonomy" id="1802661"/>
    <lineage>
        <taxon>Bacteria</taxon>
        <taxon>Candidatus Yanofskyibacteriota</taxon>
    </lineage>
</organism>